<evidence type="ECO:0000313" key="4">
    <source>
        <dbReference type="Proteomes" id="UP000325902"/>
    </source>
</evidence>
<dbReference type="PANTHER" id="PTHR42109">
    <property type="entry name" value="UNPLACED GENOMIC SCAFFOLD UM_SCAF_CONTIG_1.265, WHOLE GENOME SHOTGUN SEQUENCE"/>
    <property type="match status" value="1"/>
</dbReference>
<gene>
    <name evidence="3" type="ORF">DBV05_g5673</name>
</gene>
<dbReference type="PANTHER" id="PTHR42109:SF2">
    <property type="entry name" value="INTEGRAL MEMBRANE PROTEIN"/>
    <property type="match status" value="1"/>
</dbReference>
<organism evidence="3 4">
    <name type="scientific">Lasiodiplodia theobromae</name>
    <dbReference type="NCBI Taxonomy" id="45133"/>
    <lineage>
        <taxon>Eukaryota</taxon>
        <taxon>Fungi</taxon>
        <taxon>Dikarya</taxon>
        <taxon>Ascomycota</taxon>
        <taxon>Pezizomycotina</taxon>
        <taxon>Dothideomycetes</taxon>
        <taxon>Dothideomycetes incertae sedis</taxon>
        <taxon>Botryosphaeriales</taxon>
        <taxon>Botryosphaeriaceae</taxon>
        <taxon>Lasiodiplodia</taxon>
    </lineage>
</organism>
<keyword evidence="1" id="KW-1133">Transmembrane helix</keyword>
<dbReference type="OrthoDB" id="2560628at2759"/>
<feature type="transmembrane region" description="Helical" evidence="1">
    <location>
        <begin position="71"/>
        <end position="92"/>
    </location>
</feature>
<evidence type="ECO:0000313" key="3">
    <source>
        <dbReference type="EMBL" id="KAB2575684.1"/>
    </source>
</evidence>
<dbReference type="Pfam" id="PF24800">
    <property type="entry name" value="DUF7702"/>
    <property type="match status" value="1"/>
</dbReference>
<feature type="domain" description="DUF7702" evidence="2">
    <location>
        <begin position="3"/>
        <end position="255"/>
    </location>
</feature>
<dbReference type="AlphaFoldDB" id="A0A5N5DFG0"/>
<proteinExistence type="predicted"/>
<evidence type="ECO:0000259" key="2">
    <source>
        <dbReference type="Pfam" id="PF24800"/>
    </source>
</evidence>
<dbReference type="InterPro" id="IPR056119">
    <property type="entry name" value="DUF7702"/>
</dbReference>
<protein>
    <recommendedName>
        <fullName evidence="2">DUF7702 domain-containing protein</fullName>
    </recommendedName>
</protein>
<feature type="transmembrane region" description="Helical" evidence="1">
    <location>
        <begin position="121"/>
        <end position="140"/>
    </location>
</feature>
<keyword evidence="4" id="KW-1185">Reference proteome</keyword>
<comment type="caution">
    <text evidence="3">The sequence shown here is derived from an EMBL/GenBank/DDBJ whole genome shotgun (WGS) entry which is preliminary data.</text>
</comment>
<dbReference type="Proteomes" id="UP000325902">
    <property type="component" value="Unassembled WGS sequence"/>
</dbReference>
<feature type="transmembrane region" description="Helical" evidence="1">
    <location>
        <begin position="6"/>
        <end position="28"/>
    </location>
</feature>
<evidence type="ECO:0000256" key="1">
    <source>
        <dbReference type="SAM" id="Phobius"/>
    </source>
</evidence>
<dbReference type="EMBL" id="VCHE01000031">
    <property type="protein sequence ID" value="KAB2575684.1"/>
    <property type="molecule type" value="Genomic_DNA"/>
</dbReference>
<accession>A0A5N5DFG0</accession>
<reference evidence="3 4" key="1">
    <citation type="journal article" date="2019" name="Sci. Rep.">
        <title>A multi-omics analysis of the grapevine pathogen Lasiodiplodia theobromae reveals that temperature affects the expression of virulence- and pathogenicity-related genes.</title>
        <authorList>
            <person name="Felix C."/>
            <person name="Meneses R."/>
            <person name="Goncalves M.F.M."/>
            <person name="Tilleman L."/>
            <person name="Duarte A.S."/>
            <person name="Jorrin-Novo J.V."/>
            <person name="Van de Peer Y."/>
            <person name="Deforce D."/>
            <person name="Van Nieuwerburgh F."/>
            <person name="Esteves A.C."/>
            <person name="Alves A."/>
        </authorList>
    </citation>
    <scope>NUCLEOTIDE SEQUENCE [LARGE SCALE GENOMIC DNA]</scope>
    <source>
        <strain evidence="3 4">LA-SOL3</strain>
    </source>
</reference>
<sequence>MNLSYRDIVAILVIIFYTPALLASILLIHRHGFRQSWESWFVLATFSISRILYGSLELAASANPDAYGYRLAAATFAVDGLSPLLFAALGLLRRLRDLVAAKRVQEGRSPVLRVTSRQMNVLDLVITAAFICASIAYRGLSREEVESGIQHHSGTARAAAILYVVAFAAIAAGAAVMFVCYRGEVEVGEMRVLVALVGSLPFLFVRLLYLVLDILGEVERFSAITGSVTIFLCMALLEEAVAAAWYLVVGFTVRVITREETLAMREAEKKVVEGKTEEVGDVSMWERSRMKLDEEDNSGRAELDDRARRA</sequence>
<name>A0A5N5DFG0_9PEZI</name>
<keyword evidence="1" id="KW-0812">Transmembrane</keyword>
<feature type="transmembrane region" description="Helical" evidence="1">
    <location>
        <begin position="224"/>
        <end position="248"/>
    </location>
</feature>
<feature type="transmembrane region" description="Helical" evidence="1">
    <location>
        <begin position="40"/>
        <end position="59"/>
    </location>
</feature>
<keyword evidence="1" id="KW-0472">Membrane</keyword>
<feature type="transmembrane region" description="Helical" evidence="1">
    <location>
        <begin position="160"/>
        <end position="180"/>
    </location>
</feature>
<feature type="transmembrane region" description="Helical" evidence="1">
    <location>
        <begin position="192"/>
        <end position="212"/>
    </location>
</feature>